<dbReference type="EMBL" id="JAMC01000004">
    <property type="protein sequence ID" value="KEJ88934.1"/>
    <property type="molecule type" value="Genomic_DNA"/>
</dbReference>
<dbReference type="eggNOG" id="COG3205">
    <property type="taxonomic scope" value="Bacteria"/>
</dbReference>
<dbReference type="Pfam" id="PF09834">
    <property type="entry name" value="DUF2061"/>
    <property type="match status" value="1"/>
</dbReference>
<keyword evidence="1" id="KW-0812">Transmembrane</keyword>
<keyword evidence="1" id="KW-0472">Membrane</keyword>
<keyword evidence="1" id="KW-1133">Transmembrane helix</keyword>
<protein>
    <recommendedName>
        <fullName evidence="2">DUF2061 domain-containing protein</fullName>
    </recommendedName>
</protein>
<feature type="transmembrane region" description="Helical" evidence="1">
    <location>
        <begin position="35"/>
        <end position="53"/>
    </location>
</feature>
<sequence length="78" mass="8211">MDSTIRTATKALTWQLMGLVTMTAIGFVFTGSIAAGGGIAIVGAAAGFVSYFFHERVWQKVSWGRVPNNATTGLSNSN</sequence>
<evidence type="ECO:0000259" key="2">
    <source>
        <dbReference type="Pfam" id="PF09834"/>
    </source>
</evidence>
<evidence type="ECO:0000313" key="4">
    <source>
        <dbReference type="Proteomes" id="UP000027734"/>
    </source>
</evidence>
<keyword evidence="4" id="KW-1185">Reference proteome</keyword>
<dbReference type="STRING" id="1300350.Z948_1235"/>
<accession>A0A073IGK8</accession>
<gene>
    <name evidence="3" type="ORF">DSW25_11860</name>
</gene>
<dbReference type="Proteomes" id="UP000027734">
    <property type="component" value="Unassembled WGS sequence"/>
</dbReference>
<reference evidence="3 4" key="1">
    <citation type="submission" date="2014-01" db="EMBL/GenBank/DDBJ databases">
        <title>Sulfitobacter donghicola JCM 14565 Genome Sequencing.</title>
        <authorList>
            <person name="Lai Q."/>
            <person name="Hong Z."/>
        </authorList>
    </citation>
    <scope>NUCLEOTIDE SEQUENCE [LARGE SCALE GENOMIC DNA]</scope>
    <source>
        <strain evidence="3 4">JCM 14565</strain>
    </source>
</reference>
<dbReference type="InterPro" id="IPR018638">
    <property type="entry name" value="DUF2061_membrane"/>
</dbReference>
<proteinExistence type="predicted"/>
<feature type="domain" description="DUF2061" evidence="2">
    <location>
        <begin position="9"/>
        <end position="59"/>
    </location>
</feature>
<feature type="transmembrane region" description="Helical" evidence="1">
    <location>
        <begin position="12"/>
        <end position="29"/>
    </location>
</feature>
<comment type="caution">
    <text evidence="3">The sequence shown here is derived from an EMBL/GenBank/DDBJ whole genome shotgun (WGS) entry which is preliminary data.</text>
</comment>
<name>A0A073IGK8_9RHOB</name>
<evidence type="ECO:0000313" key="3">
    <source>
        <dbReference type="EMBL" id="KEJ88934.1"/>
    </source>
</evidence>
<organism evidence="3 4">
    <name type="scientific">Sulfitobacter donghicola DSW-25 = KCTC 12864 = JCM 14565</name>
    <dbReference type="NCBI Taxonomy" id="1300350"/>
    <lineage>
        <taxon>Bacteria</taxon>
        <taxon>Pseudomonadati</taxon>
        <taxon>Pseudomonadota</taxon>
        <taxon>Alphaproteobacteria</taxon>
        <taxon>Rhodobacterales</taxon>
        <taxon>Roseobacteraceae</taxon>
        <taxon>Sulfitobacter</taxon>
    </lineage>
</organism>
<dbReference type="OrthoDB" id="197461at2"/>
<evidence type="ECO:0000256" key="1">
    <source>
        <dbReference type="SAM" id="Phobius"/>
    </source>
</evidence>
<dbReference type="AlphaFoldDB" id="A0A073IGK8"/>